<dbReference type="PROSITE" id="PS50011">
    <property type="entry name" value="PROTEIN_KINASE_DOM"/>
    <property type="match status" value="1"/>
</dbReference>
<dbReference type="FunFam" id="3.80.10.10:FF:000383">
    <property type="entry name" value="Leucine-rich repeat receptor protein kinase EMS1"/>
    <property type="match status" value="2"/>
</dbReference>
<dbReference type="AlphaFoldDB" id="A0AAW1M3X0"/>
<dbReference type="FunFam" id="3.80.10.10:FF:000726">
    <property type="entry name" value="Probably inactive leucine-rich repeat receptor-like protein kinase"/>
    <property type="match status" value="1"/>
</dbReference>
<dbReference type="SMART" id="SM00369">
    <property type="entry name" value="LRR_TYP"/>
    <property type="match status" value="7"/>
</dbReference>
<accession>A0AAW1M3X0</accession>
<dbReference type="Gene3D" id="3.80.10.10">
    <property type="entry name" value="Ribonuclease Inhibitor"/>
    <property type="match status" value="4"/>
</dbReference>
<dbReference type="InterPro" id="IPR055414">
    <property type="entry name" value="LRR_R13L4/SHOC2-like"/>
</dbReference>
<comment type="caution">
    <text evidence="11">The sequence shown here is derived from an EMBL/GenBank/DDBJ whole genome shotgun (WGS) entry which is preliminary data.</text>
</comment>
<evidence type="ECO:0000256" key="1">
    <source>
        <dbReference type="ARBA" id="ARBA00004167"/>
    </source>
</evidence>
<dbReference type="Gene3D" id="1.10.510.10">
    <property type="entry name" value="Transferase(Phosphotransferase) domain 1"/>
    <property type="match status" value="1"/>
</dbReference>
<comment type="subcellular location">
    <subcellularLocation>
        <location evidence="1">Membrane</location>
        <topology evidence="1">Single-pass membrane protein</topology>
    </subcellularLocation>
</comment>
<dbReference type="Pfam" id="PF13855">
    <property type="entry name" value="LRR_8"/>
    <property type="match status" value="2"/>
</dbReference>
<reference evidence="11" key="1">
    <citation type="submission" date="2024-03" db="EMBL/GenBank/DDBJ databases">
        <title>WGS assembly of Saponaria officinalis var. Norfolk2.</title>
        <authorList>
            <person name="Jenkins J."/>
            <person name="Shu S."/>
            <person name="Grimwood J."/>
            <person name="Barry K."/>
            <person name="Goodstein D."/>
            <person name="Schmutz J."/>
            <person name="Leebens-Mack J."/>
            <person name="Osbourn A."/>
        </authorList>
    </citation>
    <scope>NUCLEOTIDE SEQUENCE [LARGE SCALE GENOMIC DNA]</scope>
    <source>
        <strain evidence="11">JIC</strain>
    </source>
</reference>
<protein>
    <recommendedName>
        <fullName evidence="10">Protein kinase domain-containing protein</fullName>
    </recommendedName>
</protein>
<keyword evidence="7 8" id="KW-0472">Membrane</keyword>
<feature type="domain" description="Protein kinase" evidence="10">
    <location>
        <begin position="663"/>
        <end position="949"/>
    </location>
</feature>
<proteinExistence type="predicted"/>
<dbReference type="InterPro" id="IPR013210">
    <property type="entry name" value="LRR_N_plant-typ"/>
</dbReference>
<dbReference type="SUPFAM" id="SSF56112">
    <property type="entry name" value="Protein kinase-like (PK-like)"/>
    <property type="match status" value="1"/>
</dbReference>
<sequence length="961" mass="106563">MMKEAHKFTLLLLIIISLAFQLSYGNEINHLLSFKASIKDPTHALSNWNNSTPLCYWNGVTCSPSKTYVQEINLSSKNISGEISLSLFRLSRVELIDLSSNQLYGGIHVRAFSCLSLRKLNLSNNNLTGRVPSPVLGSGLETLDLSNNMLFGSFPKNLGWLLFLRYLDLGGNTFTGPIPRSISNLTNLEYLTLASNQLIGEIPFELGNLKKLKWIYLGYNKLSGQIPNEIGMLNSLYHLDLVYNNLSGPIPTSFGNLTSLQYLFLYQNNLNGTIPPSIAKIQSLVSLDFSDNLLNGEIPQNLTLLQNLQVFHLFSNNLVGQIPNSITLLPKLQVLQLWSNNLHGNIPKNLGKFNNLTILDLSTNSLFGKIPNYLCNSRILSKLILFSNSLEGEIPPSLGECHSLERIRLQNNSLFGELPKGFTKLKNVNFLDLSKNNFSGKIDHDSWNMLSLQMLNLGKNNFVGKLPDISSSVKLENLDLSENHFWGNIPPSYGNLLELMDLQLGRNQISGIIPRELCFCTKVVTLNLSHNRLSGPIPFGLGQMPVLGQLDLSDNQLSGMIPRNLGSVDSLVEVNVSYNHLYGALPPNGAFLAINLSDVAGNNLCDGDHLSNGLPPCRGVVKGPATTAMWWGLGASLGVAIMVVLGFVMCMLSYVKKRSNSLLQVQKLENEDGIWEVQFFDQKSSKLFSNKIHDIISKKNNKIMKNYNDDNMEFVVEEISVNNNLWEEVLEIGKIRHFNIVKILGACKGEKCGILIYEKVVGNCLSEVIHGLSWGSRRKIALGIARALKFLHYNCSPCILVGEMSPERVVVGGDDGEARVKLGVGGLFCLGPKSFLSSPYVAPETKDAKEITDKNDIYGFGLILIELLTGKGPMDSEFGGHGDIIGWARYCYSDCHLDTWIDPMIKEQRLNHQNEIVETMNMALKCTSSDPIDRPCSSDLVKNLECSFVRPRNCVLGMEIS</sequence>
<dbReference type="Pfam" id="PF07714">
    <property type="entry name" value="PK_Tyr_Ser-Thr"/>
    <property type="match status" value="1"/>
</dbReference>
<feature type="chain" id="PRO_5043564885" description="Protein kinase domain-containing protein" evidence="9">
    <location>
        <begin position="26"/>
        <end position="961"/>
    </location>
</feature>
<dbReference type="InterPro" id="IPR003591">
    <property type="entry name" value="Leu-rich_rpt_typical-subtyp"/>
</dbReference>
<dbReference type="Proteomes" id="UP001443914">
    <property type="component" value="Unassembled WGS sequence"/>
</dbReference>
<dbReference type="InterPro" id="IPR001245">
    <property type="entry name" value="Ser-Thr/Tyr_kinase_cat_dom"/>
</dbReference>
<feature type="signal peptide" evidence="9">
    <location>
        <begin position="1"/>
        <end position="25"/>
    </location>
</feature>
<name>A0AAW1M3X0_SAPOF</name>
<evidence type="ECO:0000256" key="8">
    <source>
        <dbReference type="SAM" id="Phobius"/>
    </source>
</evidence>
<dbReference type="Pfam" id="PF23598">
    <property type="entry name" value="LRR_14"/>
    <property type="match status" value="1"/>
</dbReference>
<keyword evidence="3 8" id="KW-0812">Transmembrane</keyword>
<dbReference type="SMART" id="SM00220">
    <property type="entry name" value="S_TKc"/>
    <property type="match status" value="1"/>
</dbReference>
<dbReference type="InterPro" id="IPR001611">
    <property type="entry name" value="Leu-rich_rpt"/>
</dbReference>
<evidence type="ECO:0000256" key="2">
    <source>
        <dbReference type="ARBA" id="ARBA00022614"/>
    </source>
</evidence>
<dbReference type="InterPro" id="IPR053211">
    <property type="entry name" value="DNA_repair-toleration"/>
</dbReference>
<evidence type="ECO:0000256" key="4">
    <source>
        <dbReference type="ARBA" id="ARBA00022729"/>
    </source>
</evidence>
<keyword evidence="4 9" id="KW-0732">Signal</keyword>
<feature type="transmembrane region" description="Helical" evidence="8">
    <location>
        <begin position="628"/>
        <end position="655"/>
    </location>
</feature>
<dbReference type="GO" id="GO:0004674">
    <property type="term" value="F:protein serine/threonine kinase activity"/>
    <property type="evidence" value="ECO:0007669"/>
    <property type="project" value="UniProtKB-EC"/>
</dbReference>
<dbReference type="PANTHER" id="PTHR48060:SF21">
    <property type="entry name" value="L DOMAIN-LIKE PROTEIN"/>
    <property type="match status" value="1"/>
</dbReference>
<dbReference type="PANTHER" id="PTHR48060">
    <property type="entry name" value="DNA DAMAGE-REPAIR/TOLERATION PROTEIN DRT100"/>
    <property type="match status" value="1"/>
</dbReference>
<evidence type="ECO:0000256" key="9">
    <source>
        <dbReference type="SAM" id="SignalP"/>
    </source>
</evidence>
<dbReference type="InterPro" id="IPR000719">
    <property type="entry name" value="Prot_kinase_dom"/>
</dbReference>
<evidence type="ECO:0000256" key="3">
    <source>
        <dbReference type="ARBA" id="ARBA00022692"/>
    </source>
</evidence>
<evidence type="ECO:0000256" key="7">
    <source>
        <dbReference type="ARBA" id="ARBA00023136"/>
    </source>
</evidence>
<dbReference type="GO" id="GO:0016020">
    <property type="term" value="C:membrane"/>
    <property type="evidence" value="ECO:0007669"/>
    <property type="project" value="UniProtKB-SubCell"/>
</dbReference>
<dbReference type="InterPro" id="IPR011009">
    <property type="entry name" value="Kinase-like_dom_sf"/>
</dbReference>
<evidence type="ECO:0000259" key="10">
    <source>
        <dbReference type="PROSITE" id="PS50011"/>
    </source>
</evidence>
<dbReference type="EMBL" id="JBDFQZ010000003">
    <property type="protein sequence ID" value="KAK9742095.1"/>
    <property type="molecule type" value="Genomic_DNA"/>
</dbReference>
<dbReference type="Pfam" id="PF08263">
    <property type="entry name" value="LRRNT_2"/>
    <property type="match status" value="1"/>
</dbReference>
<keyword evidence="2" id="KW-0433">Leucine-rich repeat</keyword>
<evidence type="ECO:0000313" key="11">
    <source>
        <dbReference type="EMBL" id="KAK9742095.1"/>
    </source>
</evidence>
<keyword evidence="5" id="KW-0677">Repeat</keyword>
<dbReference type="GO" id="GO:0005524">
    <property type="term" value="F:ATP binding"/>
    <property type="evidence" value="ECO:0007669"/>
    <property type="project" value="InterPro"/>
</dbReference>
<dbReference type="InterPro" id="IPR032675">
    <property type="entry name" value="LRR_dom_sf"/>
</dbReference>
<keyword evidence="6 8" id="KW-1133">Transmembrane helix</keyword>
<dbReference type="Pfam" id="PF00560">
    <property type="entry name" value="LRR_1"/>
    <property type="match status" value="3"/>
</dbReference>
<organism evidence="11 12">
    <name type="scientific">Saponaria officinalis</name>
    <name type="common">Common soapwort</name>
    <name type="synonym">Lychnis saponaria</name>
    <dbReference type="NCBI Taxonomy" id="3572"/>
    <lineage>
        <taxon>Eukaryota</taxon>
        <taxon>Viridiplantae</taxon>
        <taxon>Streptophyta</taxon>
        <taxon>Embryophyta</taxon>
        <taxon>Tracheophyta</taxon>
        <taxon>Spermatophyta</taxon>
        <taxon>Magnoliopsida</taxon>
        <taxon>eudicotyledons</taxon>
        <taxon>Gunneridae</taxon>
        <taxon>Pentapetalae</taxon>
        <taxon>Caryophyllales</taxon>
        <taxon>Caryophyllaceae</taxon>
        <taxon>Caryophylleae</taxon>
        <taxon>Saponaria</taxon>
    </lineage>
</organism>
<dbReference type="SUPFAM" id="SSF52058">
    <property type="entry name" value="L domain-like"/>
    <property type="match status" value="2"/>
</dbReference>
<evidence type="ECO:0000313" key="12">
    <source>
        <dbReference type="Proteomes" id="UP001443914"/>
    </source>
</evidence>
<dbReference type="FunFam" id="3.80.10.10:FF:000129">
    <property type="entry name" value="Leucine-rich repeat receptor-like kinase"/>
    <property type="match status" value="1"/>
</dbReference>
<gene>
    <name evidence="11" type="ORF">RND81_03G148200</name>
</gene>
<evidence type="ECO:0000256" key="6">
    <source>
        <dbReference type="ARBA" id="ARBA00022989"/>
    </source>
</evidence>
<keyword evidence="12" id="KW-1185">Reference proteome</keyword>
<evidence type="ECO:0000256" key="5">
    <source>
        <dbReference type="ARBA" id="ARBA00022737"/>
    </source>
</evidence>